<name>A0A7I7UK38_MYCPV</name>
<sequence length="82" mass="8928">MTASRASIAWRDNSLSLDSASAAGSAATWVIDTASTRTAVAKPNTARRSARRAPTIWIATILRCKDRLRSSFYDPGQVTKWS</sequence>
<reference evidence="1 2" key="1">
    <citation type="journal article" date="2019" name="Emerg. Microbes Infect.">
        <title>Comprehensive subspecies identification of 175 nontuberculous mycobacteria species based on 7547 genomic profiles.</title>
        <authorList>
            <person name="Matsumoto Y."/>
            <person name="Kinjo T."/>
            <person name="Motooka D."/>
            <person name="Nabeya D."/>
            <person name="Jung N."/>
            <person name="Uechi K."/>
            <person name="Horii T."/>
            <person name="Iida T."/>
            <person name="Fujita J."/>
            <person name="Nakamura S."/>
        </authorList>
    </citation>
    <scope>NUCLEOTIDE SEQUENCE [LARGE SCALE GENOMIC DNA]</scope>
    <source>
        <strain evidence="1 2">JCM 6370</strain>
    </source>
</reference>
<dbReference type="EMBL" id="AP022599">
    <property type="protein sequence ID" value="BBY81153.1"/>
    <property type="molecule type" value="Genomic_DNA"/>
</dbReference>
<accession>A0A7I7UK38</accession>
<protein>
    <submittedName>
        <fullName evidence="1">Uncharacterized protein</fullName>
    </submittedName>
</protein>
<keyword evidence="2" id="KW-1185">Reference proteome</keyword>
<organism evidence="1 2">
    <name type="scientific">Mycolicibacterium pulveris</name>
    <name type="common">Mycobacterium pulveris</name>
    <dbReference type="NCBI Taxonomy" id="36813"/>
    <lineage>
        <taxon>Bacteria</taxon>
        <taxon>Bacillati</taxon>
        <taxon>Actinomycetota</taxon>
        <taxon>Actinomycetes</taxon>
        <taxon>Mycobacteriales</taxon>
        <taxon>Mycobacteriaceae</taxon>
        <taxon>Mycolicibacterium</taxon>
    </lineage>
</organism>
<dbReference type="Proteomes" id="UP000467252">
    <property type="component" value="Chromosome"/>
</dbReference>
<dbReference type="AlphaFoldDB" id="A0A7I7UK38"/>
<gene>
    <name evidence="1" type="ORF">MPUL_23110</name>
</gene>
<proteinExistence type="predicted"/>
<evidence type="ECO:0000313" key="2">
    <source>
        <dbReference type="Proteomes" id="UP000467252"/>
    </source>
</evidence>
<evidence type="ECO:0000313" key="1">
    <source>
        <dbReference type="EMBL" id="BBY81153.1"/>
    </source>
</evidence>